<protein>
    <submittedName>
        <fullName evidence="1">Uncharacterized protein</fullName>
    </submittedName>
</protein>
<evidence type="ECO:0000313" key="1">
    <source>
        <dbReference type="EMBL" id="KAJ6380783.1"/>
    </source>
</evidence>
<comment type="caution">
    <text evidence="1">The sequence shown here is derived from an EMBL/GenBank/DDBJ whole genome shotgun (WGS) entry which is preliminary data.</text>
</comment>
<gene>
    <name evidence="1" type="ORF">OIU77_029643</name>
</gene>
<evidence type="ECO:0000313" key="2">
    <source>
        <dbReference type="Proteomes" id="UP001141253"/>
    </source>
</evidence>
<name>A0ABQ9B991_9ROSI</name>
<reference evidence="1" key="1">
    <citation type="submission" date="2022-10" db="EMBL/GenBank/DDBJ databases">
        <authorList>
            <person name="Hyden B.L."/>
            <person name="Feng K."/>
            <person name="Yates T."/>
            <person name="Jawdy S."/>
            <person name="Smart L.B."/>
            <person name="Muchero W."/>
        </authorList>
    </citation>
    <scope>NUCLEOTIDE SEQUENCE</scope>
    <source>
        <tissue evidence="1">Shoot tip</tissue>
    </source>
</reference>
<reference evidence="1" key="2">
    <citation type="journal article" date="2023" name="Int. J. Mol. Sci.">
        <title>De Novo Assembly and Annotation of 11 Diverse Shrub Willow (Salix) Genomes Reveals Novel Gene Organization in Sex-Linked Regions.</title>
        <authorList>
            <person name="Hyden B."/>
            <person name="Feng K."/>
            <person name="Yates T.B."/>
            <person name="Jawdy S."/>
            <person name="Cereghino C."/>
            <person name="Smart L.B."/>
            <person name="Muchero W."/>
        </authorList>
    </citation>
    <scope>NUCLEOTIDE SEQUENCE</scope>
    <source>
        <tissue evidence="1">Shoot tip</tissue>
    </source>
</reference>
<keyword evidence="2" id="KW-1185">Reference proteome</keyword>
<proteinExistence type="predicted"/>
<organism evidence="1 2">
    <name type="scientific">Salix suchowensis</name>
    <dbReference type="NCBI Taxonomy" id="1278906"/>
    <lineage>
        <taxon>Eukaryota</taxon>
        <taxon>Viridiplantae</taxon>
        <taxon>Streptophyta</taxon>
        <taxon>Embryophyta</taxon>
        <taxon>Tracheophyta</taxon>
        <taxon>Spermatophyta</taxon>
        <taxon>Magnoliopsida</taxon>
        <taxon>eudicotyledons</taxon>
        <taxon>Gunneridae</taxon>
        <taxon>Pentapetalae</taxon>
        <taxon>rosids</taxon>
        <taxon>fabids</taxon>
        <taxon>Malpighiales</taxon>
        <taxon>Salicaceae</taxon>
        <taxon>Saliceae</taxon>
        <taxon>Salix</taxon>
    </lineage>
</organism>
<sequence>MGQIKFQREEENRESPVRVASASTMTFFCRSHIPEQSWIRYRTGDVNGGSAVPGVLQATVFRATSPSPFFSIRPGVGSDLRSPSILGS</sequence>
<accession>A0ABQ9B991</accession>
<dbReference type="EMBL" id="JAPFFI010000009">
    <property type="protein sequence ID" value="KAJ6380783.1"/>
    <property type="molecule type" value="Genomic_DNA"/>
</dbReference>
<dbReference type="Proteomes" id="UP001141253">
    <property type="component" value="Chromosome 6"/>
</dbReference>